<comment type="function">
    <text evidence="10">Ubiquitin-protein ligase that probably functions as an E3 ligase in conjunction with specific E1 and E2 ligases. May also function as an E4 ligase mediating the assembly of polyubiquitin chains on substrates ubiquitinated by another E3 ubiquitin ligase. Mediates 'Lys-48'-linked polyubiquitination of substrates.</text>
</comment>
<dbReference type="EC" id="2.3.2.27" evidence="5"/>
<evidence type="ECO:0000256" key="9">
    <source>
        <dbReference type="ARBA" id="ARBA00022990"/>
    </source>
</evidence>
<evidence type="ECO:0000256" key="7">
    <source>
        <dbReference type="ARBA" id="ARBA00022679"/>
    </source>
</evidence>
<dbReference type="GO" id="GO:0000209">
    <property type="term" value="P:protein polyubiquitination"/>
    <property type="evidence" value="ECO:0007669"/>
    <property type="project" value="TreeGrafter"/>
</dbReference>
<evidence type="ECO:0000256" key="5">
    <source>
        <dbReference type="ARBA" id="ARBA00012483"/>
    </source>
</evidence>
<dbReference type="Pfam" id="PF04564">
    <property type="entry name" value="U-box"/>
    <property type="match status" value="1"/>
</dbReference>
<comment type="pathway">
    <text evidence="3">Protein modification; protein ubiquitination.</text>
</comment>
<proteinExistence type="inferred from homology"/>
<evidence type="ECO:0000256" key="11">
    <source>
        <dbReference type="ARBA" id="ARBA00040077"/>
    </source>
</evidence>
<comment type="catalytic activity">
    <reaction evidence="1">
        <text>S-ubiquitinyl-[E2 ubiquitin-conjugating enzyme]-L-cysteine + [acceptor protein]-L-lysine = [E2 ubiquitin-conjugating enzyme]-L-cysteine + N(6)-ubiquitinyl-[acceptor protein]-L-lysine.</text>
        <dbReference type="EC" id="2.3.2.27"/>
    </reaction>
</comment>
<dbReference type="InterPro" id="IPR045132">
    <property type="entry name" value="UBE4"/>
</dbReference>
<dbReference type="Proteomes" id="UP000663879">
    <property type="component" value="Unassembled WGS sequence"/>
</dbReference>
<keyword evidence="7" id="KW-0808">Transferase</keyword>
<dbReference type="AlphaFoldDB" id="A0A813U2E8"/>
<dbReference type="GO" id="GO:0005737">
    <property type="term" value="C:cytoplasm"/>
    <property type="evidence" value="ECO:0007669"/>
    <property type="project" value="UniProtKB-SubCell"/>
</dbReference>
<dbReference type="SUPFAM" id="SSF57850">
    <property type="entry name" value="RING/U-box"/>
    <property type="match status" value="1"/>
</dbReference>
<comment type="caution">
    <text evidence="14">The sequence shown here is derived from an EMBL/GenBank/DDBJ whole genome shotgun (WGS) entry which is preliminary data.</text>
</comment>
<dbReference type="InterPro" id="IPR003613">
    <property type="entry name" value="Ubox_domain"/>
</dbReference>
<feature type="coiled-coil region" evidence="12">
    <location>
        <begin position="484"/>
        <end position="511"/>
    </location>
</feature>
<name>A0A813U2E8_9BILA</name>
<comment type="similarity">
    <text evidence="4">Belongs to the ubiquitin conjugation factor E4 family.</text>
</comment>
<feature type="domain" description="U-box" evidence="13">
    <location>
        <begin position="970"/>
        <end position="1044"/>
    </location>
</feature>
<dbReference type="GO" id="GO:0034450">
    <property type="term" value="F:ubiquitin-ubiquitin ligase activity"/>
    <property type="evidence" value="ECO:0007669"/>
    <property type="project" value="InterPro"/>
</dbReference>
<evidence type="ECO:0000256" key="8">
    <source>
        <dbReference type="ARBA" id="ARBA00022786"/>
    </source>
</evidence>
<evidence type="ECO:0000259" key="13">
    <source>
        <dbReference type="PROSITE" id="PS51698"/>
    </source>
</evidence>
<evidence type="ECO:0000256" key="10">
    <source>
        <dbReference type="ARBA" id="ARBA00037624"/>
    </source>
</evidence>
<evidence type="ECO:0000256" key="3">
    <source>
        <dbReference type="ARBA" id="ARBA00004906"/>
    </source>
</evidence>
<keyword evidence="8" id="KW-0833">Ubl conjugation pathway</keyword>
<dbReference type="GO" id="GO:0006511">
    <property type="term" value="P:ubiquitin-dependent protein catabolic process"/>
    <property type="evidence" value="ECO:0007669"/>
    <property type="project" value="InterPro"/>
</dbReference>
<comment type="subcellular location">
    <subcellularLocation>
        <location evidence="2">Cytoplasm</location>
    </subcellularLocation>
</comment>
<evidence type="ECO:0000256" key="4">
    <source>
        <dbReference type="ARBA" id="ARBA00007434"/>
    </source>
</evidence>
<dbReference type="FunFam" id="3.30.40.10:FF:000055">
    <property type="entry name" value="Ubiquitin conjugation factor e4 a"/>
    <property type="match status" value="1"/>
</dbReference>
<organism evidence="14 15">
    <name type="scientific">Brachionus calyciflorus</name>
    <dbReference type="NCBI Taxonomy" id="104777"/>
    <lineage>
        <taxon>Eukaryota</taxon>
        <taxon>Metazoa</taxon>
        <taxon>Spiralia</taxon>
        <taxon>Gnathifera</taxon>
        <taxon>Rotifera</taxon>
        <taxon>Eurotatoria</taxon>
        <taxon>Monogononta</taxon>
        <taxon>Pseudotrocha</taxon>
        <taxon>Ploima</taxon>
        <taxon>Brachionidae</taxon>
        <taxon>Brachionus</taxon>
    </lineage>
</organism>
<dbReference type="UniPathway" id="UPA00143"/>
<evidence type="ECO:0000256" key="2">
    <source>
        <dbReference type="ARBA" id="ARBA00004496"/>
    </source>
</evidence>
<accession>A0A813U2E8</accession>
<sequence>MDTSNPFAALMQTAQSPKQIAKNDTELSKLLEIIFQITLDSNLNNHPIEPGFIFMGDSDNSSELLTPENLDDVLLQRIMLTDATELKNRIRPRDKPLNQSSNQFIYLYNCYLRLNKMRAKFSDLNANDLFESFSNLIINMCRTLINIFEGEKDDLSEKFLKFISRFFNETNSKSLLEQFYENFIKLFDTNDEFFQLEDDRSILEDPLELKFLTNIFVFLNQSLNIQDFDLYSNKFVESLDFLRFLTKPRLMKYLFVSSSFLSDDLKAQNKGRLWQTTTLIGKLLTPNVLPLEHFKSQSMFSEPQHQFRYFLNPTGITRQDVDIAEKNMHQSQSLINRELNSFFYEHLIRSSNLKTRNLWLKWVSKCIQDNKNKSQEWSNLNQNPLNMFLNQNMYASEGFFLNILEIFLIYSEPFLADKFDQTNKLFKINYNYPNAEIKQKNLSLLDSETKLIPNSSQGSSVENSNFNFITQCFYYTHYLIRLSYLSLYQKLIKLKNELAKWQQTYQDLAHSNDPQLARVKTMFENMTCEFLNLQSVMTEEGLVKKLSKFLFNTSLWLSFMTIKQETLSITPLSHKNFSDNSNLKFLSHTPEFILTNIVEFVTFINGFKETLLPDVFLDRLSQNDKEFLDWYLYLILTFMGRPDRVFNPHIRAQIAESIECLLPRKNEKMLSFQNYVSDRIFIRHECSYLITESLLNVFVSIEMTGQSVQFEQKFNYRRPMYELIEFLWNLGKNTESKLNRKHRDEFNKLANQALENIDSSEQPLFLKFLNYLINDANYLLVEGLMYLEKIKISQDKLEIDRMEKNLTSQQRAELESGLKHMIMLAKFHNFMSLKTIETIRMLTMEIKDIFCHDVLCDRVATMLNDFLLHLVGKKKRKQLKVKNLDEVKFKPKEIVSIICDIYLNLSENRNFCEAVCRDGRSYSTDLFESAIEVLEQIGRDVLWIEDFKKFSRKVEDISEQIKMDEANFEDAPEEYLDPIMSSLMEDPVLLPSSKKIVDRSTISRHLLSDQTDPFNRSPLTLQEVIPASDLKKEIEEWKKSKLRK</sequence>
<dbReference type="PANTHER" id="PTHR13931:SF16">
    <property type="entry name" value="UBIQUITIN CONJUGATION FACTOR E4 A"/>
    <property type="match status" value="1"/>
</dbReference>
<evidence type="ECO:0000313" key="15">
    <source>
        <dbReference type="Proteomes" id="UP000663879"/>
    </source>
</evidence>
<dbReference type="Gene3D" id="3.30.40.10">
    <property type="entry name" value="Zinc/RING finger domain, C3HC4 (zinc finger)"/>
    <property type="match status" value="1"/>
</dbReference>
<dbReference type="PANTHER" id="PTHR13931">
    <property type="entry name" value="UBIQUITINATION FACTOR E4"/>
    <property type="match status" value="1"/>
</dbReference>
<evidence type="ECO:0000313" key="14">
    <source>
        <dbReference type="EMBL" id="CAF0817504.1"/>
    </source>
</evidence>
<dbReference type="InterPro" id="IPR013083">
    <property type="entry name" value="Znf_RING/FYVE/PHD"/>
</dbReference>
<dbReference type="GO" id="GO:0036503">
    <property type="term" value="P:ERAD pathway"/>
    <property type="evidence" value="ECO:0007669"/>
    <property type="project" value="InterPro"/>
</dbReference>
<evidence type="ECO:0000256" key="6">
    <source>
        <dbReference type="ARBA" id="ARBA00022490"/>
    </source>
</evidence>
<evidence type="ECO:0000256" key="12">
    <source>
        <dbReference type="SAM" id="Coils"/>
    </source>
</evidence>
<dbReference type="CDD" id="cd16657">
    <property type="entry name" value="RING-Ubox_UBE4A"/>
    <property type="match status" value="1"/>
</dbReference>
<dbReference type="PROSITE" id="PS51698">
    <property type="entry name" value="U_BOX"/>
    <property type="match status" value="1"/>
</dbReference>
<gene>
    <name evidence="14" type="ORF">OXX778_LOCUS7287</name>
</gene>
<evidence type="ECO:0000256" key="1">
    <source>
        <dbReference type="ARBA" id="ARBA00000900"/>
    </source>
</evidence>
<dbReference type="InterPro" id="IPR019474">
    <property type="entry name" value="Ub_conjug_fac_E4_core"/>
</dbReference>
<keyword evidence="12" id="KW-0175">Coiled coil</keyword>
<keyword evidence="15" id="KW-1185">Reference proteome</keyword>
<dbReference type="EMBL" id="CAJNOC010000922">
    <property type="protein sequence ID" value="CAF0817504.1"/>
    <property type="molecule type" value="Genomic_DNA"/>
</dbReference>
<reference evidence="14" key="1">
    <citation type="submission" date="2021-02" db="EMBL/GenBank/DDBJ databases">
        <authorList>
            <person name="Nowell W R."/>
        </authorList>
    </citation>
    <scope>NUCLEOTIDE SEQUENCE</scope>
    <source>
        <strain evidence="14">Ploen Becks lab</strain>
    </source>
</reference>
<dbReference type="GO" id="GO:0000151">
    <property type="term" value="C:ubiquitin ligase complex"/>
    <property type="evidence" value="ECO:0007669"/>
    <property type="project" value="InterPro"/>
</dbReference>
<keyword evidence="6" id="KW-0963">Cytoplasm</keyword>
<dbReference type="GO" id="GO:0005634">
    <property type="term" value="C:nucleus"/>
    <property type="evidence" value="ECO:0007669"/>
    <property type="project" value="TreeGrafter"/>
</dbReference>
<keyword evidence="9" id="KW-0007">Acetylation</keyword>
<dbReference type="Pfam" id="PF10408">
    <property type="entry name" value="Ufd2P_core"/>
    <property type="match status" value="1"/>
</dbReference>
<protein>
    <recommendedName>
        <fullName evidence="11">Ubiquitin conjugation factor E4 A</fullName>
        <ecNumber evidence="5">2.3.2.27</ecNumber>
    </recommendedName>
</protein>
<dbReference type="OrthoDB" id="20295at2759"/>
<dbReference type="SMART" id="SM00504">
    <property type="entry name" value="Ubox"/>
    <property type="match status" value="1"/>
</dbReference>